<dbReference type="EMBL" id="QXFX01000121">
    <property type="protein sequence ID" value="KAE9130736.1"/>
    <property type="molecule type" value="Genomic_DNA"/>
</dbReference>
<evidence type="ECO:0000313" key="9">
    <source>
        <dbReference type="EMBL" id="KAE9323719.1"/>
    </source>
</evidence>
<dbReference type="EMBL" id="QXGD01000164">
    <property type="protein sequence ID" value="KAE9249772.1"/>
    <property type="molecule type" value="Genomic_DNA"/>
</dbReference>
<evidence type="ECO:0000313" key="10">
    <source>
        <dbReference type="EMBL" id="KAE9356216.1"/>
    </source>
</evidence>
<evidence type="ECO:0000313" key="19">
    <source>
        <dbReference type="Proteomes" id="UP000486351"/>
    </source>
</evidence>
<dbReference type="Proteomes" id="UP000437068">
    <property type="component" value="Unassembled WGS sequence"/>
</dbReference>
<gene>
    <name evidence="9" type="ORF">PF001_g3798</name>
    <name evidence="8" type="ORF">PF002_g5137</name>
    <name evidence="7" type="ORF">PF004_g3658</name>
    <name evidence="6" type="ORF">PF005_g4243</name>
    <name evidence="5" type="ORF">PF006_g3659</name>
    <name evidence="4" type="ORF">PF007_g4252</name>
    <name evidence="10" type="ORF">PF008_g3726</name>
    <name evidence="1" type="ORF">PF009_g4801</name>
    <name evidence="3" type="ORF">PF010_g3758</name>
    <name evidence="2" type="ORF">PF011_g2997</name>
</gene>
<evidence type="ECO:0000313" key="17">
    <source>
        <dbReference type="Proteomes" id="UP000460718"/>
    </source>
</evidence>
<dbReference type="EMBL" id="QXFZ01000134">
    <property type="protein sequence ID" value="KAE9131111.1"/>
    <property type="molecule type" value="Genomic_DNA"/>
</dbReference>
<dbReference type="Proteomes" id="UP000440732">
    <property type="component" value="Unassembled WGS sequence"/>
</dbReference>
<evidence type="ECO:0000313" key="3">
    <source>
        <dbReference type="EMBL" id="KAE9130736.1"/>
    </source>
</evidence>
<organism evidence="4 16">
    <name type="scientific">Phytophthora fragariae</name>
    <dbReference type="NCBI Taxonomy" id="53985"/>
    <lineage>
        <taxon>Eukaryota</taxon>
        <taxon>Sar</taxon>
        <taxon>Stramenopiles</taxon>
        <taxon>Oomycota</taxon>
        <taxon>Peronosporomycetes</taxon>
        <taxon>Peronosporales</taxon>
        <taxon>Peronosporaceae</taxon>
        <taxon>Phytophthora</taxon>
    </lineage>
</organism>
<dbReference type="Proteomes" id="UP000440367">
    <property type="component" value="Unassembled WGS sequence"/>
</dbReference>
<sequence>MVSVLQVAQLVSLALTTWSIRKQEARLLRSIRLEVWVEQSSSRQHFRDNQTQISKHPVVSPTIHRYRPNSIPRLHYPTAGYQAIITSGSQASANNHCISASPAPPT</sequence>
<evidence type="ECO:0000313" key="16">
    <source>
        <dbReference type="Proteomes" id="UP000441208"/>
    </source>
</evidence>
<evidence type="ECO:0000313" key="6">
    <source>
        <dbReference type="EMBL" id="KAE9228616.1"/>
    </source>
</evidence>
<dbReference type="EMBL" id="QXGC01000118">
    <property type="protein sequence ID" value="KAE9248857.1"/>
    <property type="molecule type" value="Genomic_DNA"/>
</dbReference>
<dbReference type="EMBL" id="QXFW01000095">
    <property type="protein sequence ID" value="KAE9025532.1"/>
    <property type="molecule type" value="Genomic_DNA"/>
</dbReference>
<reference evidence="11 12" key="1">
    <citation type="submission" date="2018-08" db="EMBL/GenBank/DDBJ databases">
        <title>Genomic investigation of the strawberry pathogen Phytophthora fragariae indicates pathogenicity is determined by transcriptional variation in three key races.</title>
        <authorList>
            <person name="Adams T.M."/>
            <person name="Armitage A.D."/>
            <person name="Sobczyk M.K."/>
            <person name="Bates H.J."/>
            <person name="Dunwell J.M."/>
            <person name="Nellist C.F."/>
            <person name="Harrison R.J."/>
        </authorList>
    </citation>
    <scope>NUCLEOTIDE SEQUENCE [LARGE SCALE GENOMIC DNA]</scope>
    <source>
        <strain evidence="9 13">A4</strain>
        <strain evidence="8 14">BC-1</strain>
        <strain evidence="7 18">BC-23</strain>
        <strain evidence="6 12">NOV-27</strain>
        <strain evidence="5 15">NOV-5</strain>
        <strain evidence="4 16">NOV-71</strain>
        <strain evidence="10 19">NOV-77</strain>
        <strain evidence="1 11">NOV-9</strain>
        <strain evidence="3 20">ONT-3</strain>
        <strain evidence="2 17">SCRP245</strain>
    </source>
</reference>
<evidence type="ECO:0000313" key="4">
    <source>
        <dbReference type="EMBL" id="KAE9131111.1"/>
    </source>
</evidence>
<evidence type="ECO:0000313" key="18">
    <source>
        <dbReference type="Proteomes" id="UP000476176"/>
    </source>
</evidence>
<dbReference type="EMBL" id="QXGF01000153">
    <property type="protein sequence ID" value="KAE8945549.1"/>
    <property type="molecule type" value="Genomic_DNA"/>
</dbReference>
<dbReference type="Proteomes" id="UP000476176">
    <property type="component" value="Unassembled WGS sequence"/>
</dbReference>
<proteinExistence type="predicted"/>
<evidence type="ECO:0000313" key="20">
    <source>
        <dbReference type="Proteomes" id="UP000488956"/>
    </source>
</evidence>
<comment type="caution">
    <text evidence="4">The sequence shown here is derived from an EMBL/GenBank/DDBJ whole genome shotgun (WGS) entry which is preliminary data.</text>
</comment>
<keyword evidence="12" id="KW-1185">Reference proteome</keyword>
<name>A0A6A3T7J9_9STRA</name>
<dbReference type="Proteomes" id="UP000488956">
    <property type="component" value="Unassembled WGS sequence"/>
</dbReference>
<evidence type="ECO:0000313" key="7">
    <source>
        <dbReference type="EMBL" id="KAE9248857.1"/>
    </source>
</evidence>
<evidence type="ECO:0000313" key="12">
    <source>
        <dbReference type="Proteomes" id="UP000433483"/>
    </source>
</evidence>
<evidence type="ECO:0000313" key="5">
    <source>
        <dbReference type="EMBL" id="KAE9152112.1"/>
    </source>
</evidence>
<dbReference type="Proteomes" id="UP000460718">
    <property type="component" value="Unassembled WGS sequence"/>
</dbReference>
<dbReference type="Proteomes" id="UP000486351">
    <property type="component" value="Unassembled WGS sequence"/>
</dbReference>
<dbReference type="Proteomes" id="UP000429523">
    <property type="component" value="Unassembled WGS sequence"/>
</dbReference>
<dbReference type="EMBL" id="QXFY01000117">
    <property type="protein sequence ID" value="KAE9356216.1"/>
    <property type="molecule type" value="Genomic_DNA"/>
</dbReference>
<evidence type="ECO:0000313" key="2">
    <source>
        <dbReference type="EMBL" id="KAE9025532.1"/>
    </source>
</evidence>
<evidence type="ECO:0000313" key="11">
    <source>
        <dbReference type="Proteomes" id="UP000429523"/>
    </source>
</evidence>
<dbReference type="AlphaFoldDB" id="A0A6A3T7J9"/>
<accession>A0A6A3T7J9</accession>
<dbReference type="EMBL" id="QXGA01000119">
    <property type="protein sequence ID" value="KAE9152112.1"/>
    <property type="molecule type" value="Genomic_DNA"/>
</dbReference>
<evidence type="ECO:0000313" key="13">
    <source>
        <dbReference type="Proteomes" id="UP000437068"/>
    </source>
</evidence>
<evidence type="ECO:0000313" key="8">
    <source>
        <dbReference type="EMBL" id="KAE9249772.1"/>
    </source>
</evidence>
<evidence type="ECO:0000313" key="14">
    <source>
        <dbReference type="Proteomes" id="UP000440367"/>
    </source>
</evidence>
<dbReference type="Proteomes" id="UP000441208">
    <property type="component" value="Unassembled WGS sequence"/>
</dbReference>
<evidence type="ECO:0000313" key="1">
    <source>
        <dbReference type="EMBL" id="KAE8945549.1"/>
    </source>
</evidence>
<dbReference type="EMBL" id="QXGE01000122">
    <property type="protein sequence ID" value="KAE9323719.1"/>
    <property type="molecule type" value="Genomic_DNA"/>
</dbReference>
<evidence type="ECO:0000313" key="15">
    <source>
        <dbReference type="Proteomes" id="UP000440732"/>
    </source>
</evidence>
<protein>
    <submittedName>
        <fullName evidence="4">Uncharacterized protein</fullName>
    </submittedName>
</protein>
<dbReference type="Proteomes" id="UP000433483">
    <property type="component" value="Unassembled WGS sequence"/>
</dbReference>
<dbReference type="EMBL" id="QXGB01000135">
    <property type="protein sequence ID" value="KAE9228616.1"/>
    <property type="molecule type" value="Genomic_DNA"/>
</dbReference>